<gene>
    <name evidence="4" type="ORF">JIN78_08420</name>
</gene>
<evidence type="ECO:0000259" key="3">
    <source>
        <dbReference type="Pfam" id="PF20601"/>
    </source>
</evidence>
<dbReference type="Gene3D" id="2.60.120.560">
    <property type="entry name" value="Exo-inulinase, domain 1"/>
    <property type="match status" value="1"/>
</dbReference>
<dbReference type="InterPro" id="IPR046476">
    <property type="entry name" value="DUF6797"/>
</dbReference>
<dbReference type="Pfam" id="PF06439">
    <property type="entry name" value="3keto-disac_hyd"/>
    <property type="match status" value="1"/>
</dbReference>
<dbReference type="PANTHER" id="PTHR33546">
    <property type="entry name" value="LARGE, MULTIFUNCTIONAL SECRETED PROTEIN-RELATED"/>
    <property type="match status" value="1"/>
</dbReference>
<evidence type="ECO:0000259" key="2">
    <source>
        <dbReference type="Pfam" id="PF06439"/>
    </source>
</evidence>
<feature type="domain" description="3-keto-alpha-glucoside-1,2-lyase/3-keto-2-hydroxy-glucal hydratase" evidence="2">
    <location>
        <begin position="8"/>
        <end position="159"/>
    </location>
</feature>
<accession>A0A934RLR6</accession>
<dbReference type="SUPFAM" id="SSF63829">
    <property type="entry name" value="Calcium-dependent phosphotriesterase"/>
    <property type="match status" value="1"/>
</dbReference>
<dbReference type="InterPro" id="IPR011042">
    <property type="entry name" value="6-blade_b-propeller_TolB-like"/>
</dbReference>
<dbReference type="InterPro" id="IPR010496">
    <property type="entry name" value="AL/BT2_dom"/>
</dbReference>
<evidence type="ECO:0000313" key="4">
    <source>
        <dbReference type="EMBL" id="MBK1834082.1"/>
    </source>
</evidence>
<dbReference type="Proteomes" id="UP000604083">
    <property type="component" value="Unassembled WGS sequence"/>
</dbReference>
<dbReference type="AlphaFoldDB" id="A0A934RLR6"/>
<dbReference type="PANTHER" id="PTHR33546:SF1">
    <property type="entry name" value="LARGE, MULTIFUNCTIONAL SECRETED PROTEIN"/>
    <property type="match status" value="1"/>
</dbReference>
<dbReference type="Gene3D" id="2.120.10.30">
    <property type="entry name" value="TolB, C-terminal domain"/>
    <property type="match status" value="1"/>
</dbReference>
<feature type="region of interest" description="Disordered" evidence="1">
    <location>
        <begin position="827"/>
        <end position="852"/>
    </location>
</feature>
<protein>
    <submittedName>
        <fullName evidence="4">DUF1080 domain-containing protein</fullName>
    </submittedName>
</protein>
<reference evidence="4" key="1">
    <citation type="submission" date="2021-01" db="EMBL/GenBank/DDBJ databases">
        <title>Modified the classification status of verrucomicrobia.</title>
        <authorList>
            <person name="Feng X."/>
        </authorList>
    </citation>
    <scope>NUCLEOTIDE SEQUENCE</scope>
    <source>
        <strain evidence="4">KCTC 12986</strain>
    </source>
</reference>
<organism evidence="4 5">
    <name type="scientific">Roseibacillus ishigakijimensis</name>
    <dbReference type="NCBI Taxonomy" id="454146"/>
    <lineage>
        <taxon>Bacteria</taxon>
        <taxon>Pseudomonadati</taxon>
        <taxon>Verrucomicrobiota</taxon>
        <taxon>Verrucomicrobiia</taxon>
        <taxon>Verrucomicrobiales</taxon>
        <taxon>Verrucomicrobiaceae</taxon>
        <taxon>Roseibacillus</taxon>
    </lineage>
</organism>
<keyword evidence="5" id="KW-1185">Reference proteome</keyword>
<name>A0A934RLR6_9BACT</name>
<comment type="caution">
    <text evidence="4">The sequence shown here is derived from an EMBL/GenBank/DDBJ whole genome shotgun (WGS) entry which is preliminary data.</text>
</comment>
<sequence>MAGPGKFEVNDGIATAQGGMGLWWYSKESYRNATISLEFKLEKPTYNSGVFVRFPDPGNDPWVAVRQGYEIQVSGRDVNKHSTGAVYDIQAPVANTLKEDGEWNKMEIHTVGDLIAVVVNGTLTNLFHAEKGRGDEEGYFGIQNHDDGSPAQFRNIEIRELDDHVRLHTLLPDDAELAYELAKNPDKKEAWHDKADFGPAFIQTYGDYFQGEYRSDAALKGMLIQPDPEQDNLVALFNLETLQLVTATHRGVSLDNTPFGGAHGTQNKIQNQGNPYFNNATGAGWADPAGSFADSRKHPGHGNFAHLQFNGYHRHGHDIILDYTVNGTPIKEQVVVTGQGDIRRILEIAGHEAPLSLRVSTTAAPEAASENGPLKMTAGEEGVVWEIANREPLVLGIDYLADGSIVPVFDLASPAEKATAGEGLYPETFEVTPQIDESDDALLVDQIPLPPMLEDSPYKNKVRLSDLDFFSDGDRAALCTWDGDVWLLSGLKEFQTLTWKRFASGLFEPLGLKIIDDVIHLNARDGIWQVKDLNGDNEADRFEVFNNDVLITDNFHEFTFGLETDAEGNFYFAKAATVRPGGRNFEKILDHNGSFMKLSPDGEELTVVATGLRAPGGIGVGPNGELTTGENEGTWQPCCKLNYFTPEQQPVFLGVEQARHGVTKDFHEPLCYFPMNVDNSGGAQIWVPDFAKIGLAQGELLHLSYGQSTIYRVLPQEVEGQMQGGVIALPAKLSSSAQRAVFHPDGSLFVCGMRGWQTNAANEAGVQRIRHNEEVALKLPEAMSVEGDKLTIRFDVELDEELATDPESFAIQRWKYIRGPQYGSGEFSIDNPDKEAEENALKQESKGHKEHDEVEVSEVALGDDGRTLILTIPSLKPAQQMEIAYDLESTEGDILIGTIYSTIHKH</sequence>
<dbReference type="EMBL" id="JAENIO010000017">
    <property type="protein sequence ID" value="MBK1834082.1"/>
    <property type="molecule type" value="Genomic_DNA"/>
</dbReference>
<feature type="compositionally biased region" description="Basic and acidic residues" evidence="1">
    <location>
        <begin position="831"/>
        <end position="852"/>
    </location>
</feature>
<proteinExistence type="predicted"/>
<evidence type="ECO:0000313" key="5">
    <source>
        <dbReference type="Proteomes" id="UP000604083"/>
    </source>
</evidence>
<feature type="domain" description="DUF6797" evidence="3">
    <location>
        <begin position="235"/>
        <end position="332"/>
    </location>
</feature>
<dbReference type="GO" id="GO:0016787">
    <property type="term" value="F:hydrolase activity"/>
    <property type="evidence" value="ECO:0007669"/>
    <property type="project" value="InterPro"/>
</dbReference>
<dbReference type="Pfam" id="PF20601">
    <property type="entry name" value="DUF6797"/>
    <property type="match status" value="1"/>
</dbReference>
<evidence type="ECO:0000256" key="1">
    <source>
        <dbReference type="SAM" id="MobiDB-lite"/>
    </source>
</evidence>